<dbReference type="GO" id="GO:0022857">
    <property type="term" value="F:transmembrane transporter activity"/>
    <property type="evidence" value="ECO:0007669"/>
    <property type="project" value="InterPro"/>
</dbReference>
<keyword evidence="3 7" id="KW-0812">Transmembrane</keyword>
<comment type="subcellular location">
    <subcellularLocation>
        <location evidence="1">Membrane</location>
        <topology evidence="1">Multi-pass membrane protein</topology>
    </subcellularLocation>
</comment>
<reference evidence="8" key="1">
    <citation type="submission" date="2018-01" db="EMBL/GenBank/DDBJ databases">
        <authorList>
            <person name="Mao J.F."/>
        </authorList>
    </citation>
    <scope>NUCLEOTIDE SEQUENCE</scope>
    <source>
        <strain evidence="8">Huo1</strain>
        <tissue evidence="8">Leaf</tissue>
    </source>
</reference>
<evidence type="ECO:0000256" key="7">
    <source>
        <dbReference type="SAM" id="Phobius"/>
    </source>
</evidence>
<feature type="transmembrane region" description="Helical" evidence="7">
    <location>
        <begin position="572"/>
        <end position="596"/>
    </location>
</feature>
<organism evidence="8">
    <name type="scientific">Salvia splendens</name>
    <name type="common">Scarlet sage</name>
    <dbReference type="NCBI Taxonomy" id="180675"/>
    <lineage>
        <taxon>Eukaryota</taxon>
        <taxon>Viridiplantae</taxon>
        <taxon>Streptophyta</taxon>
        <taxon>Embryophyta</taxon>
        <taxon>Tracheophyta</taxon>
        <taxon>Spermatophyta</taxon>
        <taxon>Magnoliopsida</taxon>
        <taxon>eudicotyledons</taxon>
        <taxon>Gunneridae</taxon>
        <taxon>Pentapetalae</taxon>
        <taxon>asterids</taxon>
        <taxon>lamiids</taxon>
        <taxon>Lamiales</taxon>
        <taxon>Lamiaceae</taxon>
        <taxon>Nepetoideae</taxon>
        <taxon>Mentheae</taxon>
        <taxon>Salviinae</taxon>
        <taxon>Salvia</taxon>
        <taxon>Salvia subgen. Calosphace</taxon>
        <taxon>core Calosphace</taxon>
    </lineage>
</organism>
<feature type="transmembrane region" description="Helical" evidence="7">
    <location>
        <begin position="656"/>
        <end position="678"/>
    </location>
</feature>
<evidence type="ECO:0008006" key="10">
    <source>
        <dbReference type="Google" id="ProtNLM"/>
    </source>
</evidence>
<feature type="transmembrane region" description="Helical" evidence="7">
    <location>
        <begin position="835"/>
        <end position="858"/>
    </location>
</feature>
<evidence type="ECO:0000313" key="9">
    <source>
        <dbReference type="Proteomes" id="UP000298416"/>
    </source>
</evidence>
<protein>
    <recommendedName>
        <fullName evidence="10">Solute carrier family 15 (Peptide/histidine transporter), member 3/4</fullName>
    </recommendedName>
</protein>
<sequence>MADNPVAPMDEAARLSPKGRRGGWITFPFIIGTMGCLTLASGGVVANLIVYLIQEFNIKSISAAKIYNFVNGSTTLFPIVGAVIADSFVGCFSVIWFSSVISLLGAVILVLTAAVDRLRPPACEDGSILCRYPSSLQFTVLYLGLALASLGTAGTRFTIATMGADQFDSPKHQGIFFNWYIFTMYTSTVVSSTAMVYVQDNFSWTWGFTISAVANVLGLALLLSGKRSYTLMKPQGSPFMSLARVAVAAVTKRKMTLSEKNEDYYQDSTKTAPKQPSHFFRFLNRAALQREGDRAITVKQVESLKGLIKLLPLWSTGLLLCTPLAIQLSLTVIQALTMDRHLGGQFKVPAGSMPVFILVSTSLFIFIIDRVALPLWERVTTRPLTLLQRVGIGHILTIASMAASAAVERKRLRSVVGKDGIVGMSAMWLVPQLGIAGLGEAFHFPGQIALYYQEFPETLKTTSTAAVALFIGIAFYCSNAIIDLVRSVTTWLPDNINDGSTRVLRNLVTIKETTMGCLTFSSGLCANLFTFLRDEFHFEDTYAAKISNYVNGSITFIPIFAAIVADSFAGCFSVICFSSFISLLGVVQLLLSATVIHLRPPSCEKGSILCKQPTPLQAGLLYLGLTLLSIGNGGTRFTLASMGADQLDSTRHQGIFFNWFIFTIYIANFVSSTLMVYVEENRRWGWGWGFTIFTMANLIGLVVFLCGTKFYRFVKHTGSPFKSLACVIVAAILKKKMHLSPQTGDYHHDGDGFSSPTPFFKFLNRAALKSVEESSSSEIVSPWKLCTVQQVEDLKRLIKIVPIWFSGLILSIPLAVQMSFMIIQAKTMDNHITSHFKIPAATIQVCALIATCVTISVLDRLIFPLWVKLAPNRPPTPLQRIGIGHVFIILSSIVAALVEAKRLSLARSHGLSDQLNAVVPMSLLWLAPQLAILGVSEGFYFAGQATFCYQEFPASFKSTATAVVGLTIAGAFYSSNLIIDAVQRTTAWLPNNINKGRLDNVYWLCSGIGALNLVFFLVCASVYKYHKD</sequence>
<name>A0A8X8XKN8_SALSN</name>
<feature type="transmembrane region" description="Helical" evidence="7">
    <location>
        <begin position="684"/>
        <end position="706"/>
    </location>
</feature>
<evidence type="ECO:0000256" key="1">
    <source>
        <dbReference type="ARBA" id="ARBA00004141"/>
    </source>
</evidence>
<dbReference type="InterPro" id="IPR036259">
    <property type="entry name" value="MFS_trans_sf"/>
</dbReference>
<keyword evidence="9" id="KW-1185">Reference proteome</keyword>
<reference evidence="8" key="2">
    <citation type="submission" date="2020-08" db="EMBL/GenBank/DDBJ databases">
        <title>Plant Genome Project.</title>
        <authorList>
            <person name="Zhang R.-G."/>
        </authorList>
    </citation>
    <scope>NUCLEOTIDE SEQUENCE</scope>
    <source>
        <strain evidence="8">Huo1</strain>
        <tissue evidence="8">Leaf</tissue>
    </source>
</reference>
<dbReference type="SUPFAM" id="SSF103473">
    <property type="entry name" value="MFS general substrate transporter"/>
    <property type="match status" value="2"/>
</dbReference>
<keyword evidence="4 7" id="KW-1133">Transmembrane helix</keyword>
<dbReference type="Gene3D" id="1.20.1250.20">
    <property type="entry name" value="MFS general substrate transporter like domains"/>
    <property type="match status" value="2"/>
</dbReference>
<evidence type="ECO:0000256" key="4">
    <source>
        <dbReference type="ARBA" id="ARBA00022989"/>
    </source>
</evidence>
<feature type="transmembrane region" description="Helical" evidence="7">
    <location>
        <begin position="803"/>
        <end position="823"/>
    </location>
</feature>
<feature type="transmembrane region" description="Helical" evidence="7">
    <location>
        <begin position="92"/>
        <end position="115"/>
    </location>
</feature>
<feature type="transmembrane region" description="Helical" evidence="7">
    <location>
        <begin position="348"/>
        <end position="368"/>
    </location>
</feature>
<dbReference type="InterPro" id="IPR000109">
    <property type="entry name" value="POT_fam"/>
</dbReference>
<dbReference type="PROSITE" id="PS01022">
    <property type="entry name" value="PTR2_1"/>
    <property type="match status" value="1"/>
</dbReference>
<feature type="transmembrane region" description="Helical" evidence="7">
    <location>
        <begin position="616"/>
        <end position="635"/>
    </location>
</feature>
<dbReference type="GO" id="GO:0016020">
    <property type="term" value="C:membrane"/>
    <property type="evidence" value="ECO:0007669"/>
    <property type="project" value="UniProtKB-SubCell"/>
</dbReference>
<dbReference type="Pfam" id="PF00854">
    <property type="entry name" value="PTR2"/>
    <property type="match status" value="2"/>
</dbReference>
<dbReference type="Proteomes" id="UP000298416">
    <property type="component" value="Unassembled WGS sequence"/>
</dbReference>
<dbReference type="PANTHER" id="PTHR11654">
    <property type="entry name" value="OLIGOPEPTIDE TRANSPORTER-RELATED"/>
    <property type="match status" value="1"/>
</dbReference>
<dbReference type="EMBL" id="PNBA02000008">
    <property type="protein sequence ID" value="KAG6415433.1"/>
    <property type="molecule type" value="Genomic_DNA"/>
</dbReference>
<feature type="transmembrane region" description="Helical" evidence="7">
    <location>
        <begin position="24"/>
        <end position="54"/>
    </location>
</feature>
<feature type="transmembrane region" description="Helical" evidence="7">
    <location>
        <begin position="135"/>
        <end position="154"/>
    </location>
</feature>
<feature type="transmembrane region" description="Helical" evidence="7">
    <location>
        <begin position="313"/>
        <end position="336"/>
    </location>
</feature>
<feature type="transmembrane region" description="Helical" evidence="7">
    <location>
        <begin position="389"/>
        <end position="407"/>
    </location>
</feature>
<dbReference type="GO" id="GO:0006857">
    <property type="term" value="P:oligopeptide transport"/>
    <property type="evidence" value="ECO:0007669"/>
    <property type="project" value="InterPro"/>
</dbReference>
<feature type="transmembrane region" description="Helical" evidence="7">
    <location>
        <begin position="918"/>
        <end position="940"/>
    </location>
</feature>
<gene>
    <name evidence="8" type="ORF">SASPL_122844</name>
</gene>
<feature type="transmembrane region" description="Helical" evidence="7">
    <location>
        <begin position="175"/>
        <end position="198"/>
    </location>
</feature>
<evidence type="ECO:0000256" key="3">
    <source>
        <dbReference type="ARBA" id="ARBA00022692"/>
    </source>
</evidence>
<feature type="transmembrane region" description="Helical" evidence="7">
    <location>
        <begin position="66"/>
        <end position="85"/>
    </location>
</feature>
<evidence type="ECO:0000313" key="8">
    <source>
        <dbReference type="EMBL" id="KAG6415433.1"/>
    </source>
</evidence>
<feature type="transmembrane region" description="Helical" evidence="7">
    <location>
        <begin position="427"/>
        <end position="452"/>
    </location>
</feature>
<feature type="transmembrane region" description="Helical" evidence="7">
    <location>
        <begin position="546"/>
        <end position="565"/>
    </location>
</feature>
<comment type="similarity">
    <text evidence="2">Belongs to the major facilitator superfamily. Proton-dependent oligopeptide transporter (POT/PTR) (TC 2.A.17) family.</text>
</comment>
<feature type="transmembrane region" description="Helical" evidence="7">
    <location>
        <begin position="204"/>
        <end position="223"/>
    </location>
</feature>
<evidence type="ECO:0000256" key="2">
    <source>
        <dbReference type="ARBA" id="ARBA00005982"/>
    </source>
</evidence>
<comment type="caution">
    <text evidence="8">The sequence shown here is derived from an EMBL/GenBank/DDBJ whole genome shotgun (WGS) entry which is preliminary data.</text>
</comment>
<evidence type="ECO:0000256" key="5">
    <source>
        <dbReference type="ARBA" id="ARBA00023136"/>
    </source>
</evidence>
<dbReference type="InterPro" id="IPR018456">
    <property type="entry name" value="PTR2_symporter_CS"/>
</dbReference>
<feature type="transmembrane region" description="Helical" evidence="7">
    <location>
        <begin position="1000"/>
        <end position="1023"/>
    </location>
</feature>
<feature type="transmembrane region" description="Helical" evidence="7">
    <location>
        <begin position="878"/>
        <end position="898"/>
    </location>
</feature>
<dbReference type="AlphaFoldDB" id="A0A8X8XKN8"/>
<comment type="similarity">
    <text evidence="6">Belongs to the major facilitator superfamily. Phosphate:H(+) symporter (TC 2.A.1.9) family.</text>
</comment>
<keyword evidence="5 7" id="KW-0472">Membrane</keyword>
<evidence type="ECO:0000256" key="6">
    <source>
        <dbReference type="ARBA" id="ARBA00044504"/>
    </source>
</evidence>
<feature type="transmembrane region" description="Helical" evidence="7">
    <location>
        <begin position="464"/>
        <end position="482"/>
    </location>
</feature>
<proteinExistence type="inferred from homology"/>
<feature type="transmembrane region" description="Helical" evidence="7">
    <location>
        <begin position="960"/>
        <end position="979"/>
    </location>
</feature>
<accession>A0A8X8XKN8</accession>